<name>A0A645HIN1_9ZZZZ</name>
<reference evidence="1" key="1">
    <citation type="submission" date="2019-08" db="EMBL/GenBank/DDBJ databases">
        <authorList>
            <person name="Kucharzyk K."/>
            <person name="Murdoch R.W."/>
            <person name="Higgins S."/>
            <person name="Loffler F."/>
        </authorList>
    </citation>
    <scope>NUCLEOTIDE SEQUENCE</scope>
</reference>
<dbReference type="AlphaFoldDB" id="A0A645HIN1"/>
<proteinExistence type="predicted"/>
<gene>
    <name evidence="1" type="ORF">SDC9_186124</name>
</gene>
<evidence type="ECO:0000313" key="1">
    <source>
        <dbReference type="EMBL" id="MPN38600.1"/>
    </source>
</evidence>
<dbReference type="EMBL" id="VSSQ01093932">
    <property type="protein sequence ID" value="MPN38600.1"/>
    <property type="molecule type" value="Genomic_DNA"/>
</dbReference>
<protein>
    <submittedName>
        <fullName evidence="1">Uncharacterized protein</fullName>
    </submittedName>
</protein>
<organism evidence="1">
    <name type="scientific">bioreactor metagenome</name>
    <dbReference type="NCBI Taxonomy" id="1076179"/>
    <lineage>
        <taxon>unclassified sequences</taxon>
        <taxon>metagenomes</taxon>
        <taxon>ecological metagenomes</taxon>
    </lineage>
</organism>
<comment type="caution">
    <text evidence="1">The sequence shown here is derived from an EMBL/GenBank/DDBJ whole genome shotgun (WGS) entry which is preliminary data.</text>
</comment>
<accession>A0A645HIN1</accession>
<sequence length="147" mass="15593">MTEVAHQAENHFFQAMLRQTLEESADQAFFHRVLGLGCEQLDQRNIQRAADVTQEHDGNIAFAGLEVGEVALGHGRFAGHQLARHAATVADLADPLAECSQKLAVTAFVGVAGFLVGAFGIGDVGPGIHVCRPCAENCTAWLNNSAA</sequence>